<keyword evidence="2" id="KW-1185">Reference proteome</keyword>
<name>A0A4R8VDM5_9MICO</name>
<accession>A0A4R8VDM5</accession>
<dbReference type="RefSeq" id="WP_104095804.1">
    <property type="nucleotide sequence ID" value="NZ_JACHBP010000001.1"/>
</dbReference>
<dbReference type="OrthoDB" id="9805889at2"/>
<dbReference type="PANTHER" id="PTHR39324">
    <property type="entry name" value="CALCIUM DODECIN"/>
    <property type="match status" value="1"/>
</dbReference>
<dbReference type="InterPro" id="IPR009923">
    <property type="entry name" value="Dodecin"/>
</dbReference>
<dbReference type="EMBL" id="SOFI01000003">
    <property type="protein sequence ID" value="TFB79937.1"/>
    <property type="molecule type" value="Genomic_DNA"/>
</dbReference>
<dbReference type="SUPFAM" id="SSF89807">
    <property type="entry name" value="Dodecin-like"/>
    <property type="match status" value="1"/>
</dbReference>
<dbReference type="Pfam" id="PF07311">
    <property type="entry name" value="Dodecin"/>
    <property type="match status" value="1"/>
</dbReference>
<dbReference type="PANTHER" id="PTHR39324:SF1">
    <property type="entry name" value="CALCIUM DODECIN"/>
    <property type="match status" value="1"/>
</dbReference>
<gene>
    <name evidence="1" type="ORF">E3N84_07700</name>
</gene>
<organism evidence="1 2">
    <name type="scientific">Terrimesophilobacter mesophilus</name>
    <dbReference type="NCBI Taxonomy" id="433647"/>
    <lineage>
        <taxon>Bacteria</taxon>
        <taxon>Bacillati</taxon>
        <taxon>Actinomycetota</taxon>
        <taxon>Actinomycetes</taxon>
        <taxon>Micrococcales</taxon>
        <taxon>Microbacteriaceae</taxon>
        <taxon>Terrimesophilobacter</taxon>
    </lineage>
</organism>
<dbReference type="Proteomes" id="UP000298488">
    <property type="component" value="Unassembled WGS sequence"/>
</dbReference>
<evidence type="ECO:0000313" key="2">
    <source>
        <dbReference type="Proteomes" id="UP000298488"/>
    </source>
</evidence>
<dbReference type="InterPro" id="IPR025543">
    <property type="entry name" value="Dodecin-like"/>
</dbReference>
<dbReference type="Gene3D" id="3.30.1660.10">
    <property type="entry name" value="Flavin-binding protein dodecin"/>
    <property type="match status" value="1"/>
</dbReference>
<evidence type="ECO:0000313" key="1">
    <source>
        <dbReference type="EMBL" id="TFB79937.1"/>
    </source>
</evidence>
<sequence>MASVARVTTLSVSSDTSFDDAIAAGIARANKTLRGVTGAWVKEQKVEVSGGAVVSWRVVLEVTFVLDD</sequence>
<reference evidence="1 2" key="1">
    <citation type="submission" date="2019-03" db="EMBL/GenBank/DDBJ databases">
        <title>Genomics of glacier-inhabiting Cryobacterium strains.</title>
        <authorList>
            <person name="Liu Q."/>
            <person name="Xin Y.-H."/>
        </authorList>
    </citation>
    <scope>NUCLEOTIDE SEQUENCE [LARGE SCALE GENOMIC DNA]</scope>
    <source>
        <strain evidence="1 2">CGMCC 1.10440</strain>
    </source>
</reference>
<comment type="caution">
    <text evidence="1">The sequence shown here is derived from an EMBL/GenBank/DDBJ whole genome shotgun (WGS) entry which is preliminary data.</text>
</comment>
<dbReference type="AlphaFoldDB" id="A0A4R8VDM5"/>
<dbReference type="InterPro" id="IPR036694">
    <property type="entry name" value="Dodecin-like_sf"/>
</dbReference>
<proteinExistence type="predicted"/>
<protein>
    <submittedName>
        <fullName evidence="1">Dodecin domain-containing protein</fullName>
    </submittedName>
</protein>